<feature type="domain" description="SGNH hydrolase-type esterase" evidence="2">
    <location>
        <begin position="233"/>
        <end position="383"/>
    </location>
</feature>
<dbReference type="InterPro" id="IPR055041">
    <property type="entry name" value="Ape1_N"/>
</dbReference>
<dbReference type="Proteomes" id="UP000188298">
    <property type="component" value="Chromosome"/>
</dbReference>
<dbReference type="Gene3D" id="3.40.50.1110">
    <property type="entry name" value="SGNH hydrolase"/>
    <property type="match status" value="1"/>
</dbReference>
<evidence type="ECO:0000259" key="3">
    <source>
        <dbReference type="Pfam" id="PF22753"/>
    </source>
</evidence>
<dbReference type="InterPro" id="IPR051532">
    <property type="entry name" value="Ester_Hydrolysis_Enzymes"/>
</dbReference>
<dbReference type="Pfam" id="PF13472">
    <property type="entry name" value="Lipase_GDSL_2"/>
    <property type="match status" value="1"/>
</dbReference>
<evidence type="ECO:0000313" key="4">
    <source>
        <dbReference type="EMBL" id="AQQ60510.1"/>
    </source>
</evidence>
<dbReference type="PANTHER" id="PTHR30383">
    <property type="entry name" value="THIOESTERASE 1/PROTEASE 1/LYSOPHOSPHOLIPASE L1"/>
    <property type="match status" value="1"/>
</dbReference>
<name>A0A1Q2LJ36_9HELI</name>
<dbReference type="Pfam" id="PF22753">
    <property type="entry name" value="Ape1_N"/>
    <property type="match status" value="1"/>
</dbReference>
<dbReference type="InterPro" id="IPR036514">
    <property type="entry name" value="SGNH_hydro_sf"/>
</dbReference>
<dbReference type="SUPFAM" id="SSF52266">
    <property type="entry name" value="SGNH hydrolase"/>
    <property type="match status" value="1"/>
</dbReference>
<feature type="signal peptide" evidence="1">
    <location>
        <begin position="1"/>
        <end position="20"/>
    </location>
</feature>
<reference evidence="4 5" key="1">
    <citation type="submission" date="2017-02" db="EMBL/GenBank/DDBJ databases">
        <title>Whole genome sequencing of Helicobacter bilis strain AAQJH.</title>
        <authorList>
            <person name="Conlan S."/>
            <person name="Thomas P.J."/>
            <person name="Mullikin J."/>
            <person name="Palmore T.N."/>
            <person name="Frank K.M."/>
            <person name="Segre J.A."/>
        </authorList>
    </citation>
    <scope>NUCLEOTIDE SEQUENCE [LARGE SCALE GENOMIC DNA]</scope>
    <source>
        <strain evidence="4 5">AAQJH</strain>
    </source>
</reference>
<sequence length="399" mass="46334">MKKYTMCFIAYLALISVINAQTPTFLELNPQYKPYMEHAVLQNYMEDSVLLKQLKHKWKRRKDLRIRVFGDSHVASDFITNELRNILGNINAIGFTYPLMPSYHQTLLLEYQNDGFLVLDSRKPSDYTDYPMGGVIAYPESLPASIKLSINPKQIRAWNNNFIAQIVFKNNDTKEALRIEDADSKSHILRADKNDTWEIAELKLRFPITIHALSKEVKLGGYFIYKEKESNIIEHLGINGVRSDIWKKWNKEILEKELQVLDYDIIMLCYGSNDAMYNVLKEDRFIENYREFISMLKRYNPNAIIILMSPPPVLLPVDASKKRYKSAKTFMPVKEAILKVAKLENIMLFDIDEFIEKNGTKPAWTELNLSKQDVHLTPQGYKLIAHGIYQALINTIKAN</sequence>
<gene>
    <name evidence="4" type="ORF">XJ32_10955</name>
</gene>
<proteinExistence type="predicted"/>
<protein>
    <submittedName>
        <fullName evidence="4">Uncharacterized protein</fullName>
    </submittedName>
</protein>
<feature type="domain" description="Peptidoglycan O-acetylesterase N-terminal" evidence="3">
    <location>
        <begin position="93"/>
        <end position="209"/>
    </location>
</feature>
<dbReference type="RefSeq" id="WP_077389759.1">
    <property type="nucleotide sequence ID" value="NZ_CP019645.1"/>
</dbReference>
<evidence type="ECO:0000313" key="5">
    <source>
        <dbReference type="Proteomes" id="UP000188298"/>
    </source>
</evidence>
<accession>A0A1Q2LJ36</accession>
<feature type="chain" id="PRO_5012614183" evidence="1">
    <location>
        <begin position="21"/>
        <end position="399"/>
    </location>
</feature>
<evidence type="ECO:0000259" key="2">
    <source>
        <dbReference type="Pfam" id="PF13472"/>
    </source>
</evidence>
<dbReference type="KEGG" id="hbl:XJ32_10955"/>
<evidence type="ECO:0000256" key="1">
    <source>
        <dbReference type="SAM" id="SignalP"/>
    </source>
</evidence>
<dbReference type="Gene3D" id="2.60.120.1360">
    <property type="match status" value="1"/>
</dbReference>
<dbReference type="InterPro" id="IPR013830">
    <property type="entry name" value="SGNH_hydro"/>
</dbReference>
<dbReference type="AlphaFoldDB" id="A0A1Q2LJ36"/>
<dbReference type="EMBL" id="CP019645">
    <property type="protein sequence ID" value="AQQ60510.1"/>
    <property type="molecule type" value="Genomic_DNA"/>
</dbReference>
<organism evidence="4 5">
    <name type="scientific">Helicobacter bilis</name>
    <dbReference type="NCBI Taxonomy" id="37372"/>
    <lineage>
        <taxon>Bacteria</taxon>
        <taxon>Pseudomonadati</taxon>
        <taxon>Campylobacterota</taxon>
        <taxon>Epsilonproteobacteria</taxon>
        <taxon>Campylobacterales</taxon>
        <taxon>Helicobacteraceae</taxon>
        <taxon>Helicobacter</taxon>
    </lineage>
</organism>
<keyword evidence="1" id="KW-0732">Signal</keyword>
<dbReference type="GO" id="GO:0016788">
    <property type="term" value="F:hydrolase activity, acting on ester bonds"/>
    <property type="evidence" value="ECO:0007669"/>
    <property type="project" value="UniProtKB-ARBA"/>
</dbReference>